<dbReference type="RefSeq" id="WP_036311281.1">
    <property type="nucleotide sequence ID" value="NZ_JADFAB010000010.1"/>
</dbReference>
<sequence>MIERNHLRIIQALADHGSLTAAANALFVTQPALSHQMRYLEQKLEVSLWERQGRKLRLTQAGELLLRVAGQVLPVLEQAENTLRAYGEGQQGILRLGVECHPCYEWLKGILSDYLIAMPKMDVDIVHKFQFSGLEGLLNFHIDLLVTPDIVKREGLVYAPLFDYELVLLVAADHPLAVYDEIEAEALTNQLLLTFPVPHERLDVYSQFLTPAGVSPRHKAMESIDIMIQMVGLQRGVTVLPHWLAQFYQKNMAVKVLKLGKKGVMKTLFAAMREGEQDVVYMQRFVELGQQKGINVSK</sequence>
<dbReference type="PANTHER" id="PTHR30346">
    <property type="entry name" value="TRANSCRIPTIONAL DUAL REGULATOR HCAR-RELATED"/>
    <property type="match status" value="1"/>
</dbReference>
<dbReference type="Pfam" id="PF00126">
    <property type="entry name" value="HTH_1"/>
    <property type="match status" value="1"/>
</dbReference>
<dbReference type="Gene3D" id="1.10.10.10">
    <property type="entry name" value="Winged helix-like DNA-binding domain superfamily/Winged helix DNA-binding domain"/>
    <property type="match status" value="1"/>
</dbReference>
<dbReference type="InterPro" id="IPR036390">
    <property type="entry name" value="WH_DNA-bd_sf"/>
</dbReference>
<dbReference type="Proteomes" id="UP000029999">
    <property type="component" value="Unassembled WGS sequence"/>
</dbReference>
<evidence type="ECO:0000256" key="4">
    <source>
        <dbReference type="ARBA" id="ARBA00023163"/>
    </source>
</evidence>
<dbReference type="SUPFAM" id="SSF46785">
    <property type="entry name" value="Winged helix' DNA-binding domain"/>
    <property type="match status" value="1"/>
</dbReference>
<comment type="similarity">
    <text evidence="1">Belongs to the LysR transcriptional regulatory family.</text>
</comment>
<dbReference type="PRINTS" id="PR00039">
    <property type="entry name" value="HTHLYSR"/>
</dbReference>
<dbReference type="GO" id="GO:0003700">
    <property type="term" value="F:DNA-binding transcription factor activity"/>
    <property type="evidence" value="ECO:0007669"/>
    <property type="project" value="InterPro"/>
</dbReference>
<keyword evidence="4" id="KW-0804">Transcription</keyword>
<keyword evidence="3" id="KW-0238">DNA-binding</keyword>
<dbReference type="FunFam" id="1.10.10.10:FF:000001">
    <property type="entry name" value="LysR family transcriptional regulator"/>
    <property type="match status" value="1"/>
</dbReference>
<feature type="domain" description="HTH lysR-type" evidence="5">
    <location>
        <begin position="1"/>
        <end position="59"/>
    </location>
</feature>
<dbReference type="PROSITE" id="PS50931">
    <property type="entry name" value="HTH_LYSR"/>
    <property type="match status" value="1"/>
</dbReference>
<organism evidence="6 7">
    <name type="scientific">Methylophaga thiooxydans</name>
    <dbReference type="NCBI Taxonomy" id="392484"/>
    <lineage>
        <taxon>Bacteria</taxon>
        <taxon>Pseudomonadati</taxon>
        <taxon>Pseudomonadota</taxon>
        <taxon>Gammaproteobacteria</taxon>
        <taxon>Thiotrichales</taxon>
        <taxon>Piscirickettsiaceae</taxon>
        <taxon>Methylophaga</taxon>
    </lineage>
</organism>
<evidence type="ECO:0000313" key="7">
    <source>
        <dbReference type="Proteomes" id="UP000029999"/>
    </source>
</evidence>
<dbReference type="GO" id="GO:0032993">
    <property type="term" value="C:protein-DNA complex"/>
    <property type="evidence" value="ECO:0007669"/>
    <property type="project" value="TreeGrafter"/>
</dbReference>
<evidence type="ECO:0000256" key="3">
    <source>
        <dbReference type="ARBA" id="ARBA00023125"/>
    </source>
</evidence>
<evidence type="ECO:0000313" key="6">
    <source>
        <dbReference type="EMBL" id="KGM07904.1"/>
    </source>
</evidence>
<accession>A0A0A0BLB6</accession>
<protein>
    <submittedName>
        <fullName evidence="6">Transcriptional activator MetR</fullName>
    </submittedName>
</protein>
<evidence type="ECO:0000259" key="5">
    <source>
        <dbReference type="PROSITE" id="PS50931"/>
    </source>
</evidence>
<dbReference type="STRING" id="392484.LP43_0321"/>
<dbReference type="InterPro" id="IPR005119">
    <property type="entry name" value="LysR_subst-bd"/>
</dbReference>
<proteinExistence type="inferred from homology"/>
<name>A0A0A0BLB6_9GAMM</name>
<evidence type="ECO:0000256" key="1">
    <source>
        <dbReference type="ARBA" id="ARBA00009437"/>
    </source>
</evidence>
<dbReference type="GO" id="GO:0003677">
    <property type="term" value="F:DNA binding"/>
    <property type="evidence" value="ECO:0007669"/>
    <property type="project" value="UniProtKB-KW"/>
</dbReference>
<dbReference type="PANTHER" id="PTHR30346:SF9">
    <property type="entry name" value="LYSR FAMILY TRANSCRIPTIONAL REGULATOR"/>
    <property type="match status" value="1"/>
</dbReference>
<dbReference type="InterPro" id="IPR036388">
    <property type="entry name" value="WH-like_DNA-bd_sf"/>
</dbReference>
<dbReference type="SUPFAM" id="SSF53850">
    <property type="entry name" value="Periplasmic binding protein-like II"/>
    <property type="match status" value="1"/>
</dbReference>
<dbReference type="Gene3D" id="3.40.190.10">
    <property type="entry name" value="Periplasmic binding protein-like II"/>
    <property type="match status" value="1"/>
</dbReference>
<dbReference type="AlphaFoldDB" id="A0A0A0BLB6"/>
<reference evidence="6 7" key="1">
    <citation type="submission" date="2014-09" db="EMBL/GenBank/DDBJ databases">
        <authorList>
            <person name="Grob C."/>
            <person name="Taubert M."/>
            <person name="Howat A.M."/>
            <person name="Burns O.J."/>
            <person name="Dixon J.L."/>
            <person name="Chen Y."/>
            <person name="Murrell J.C."/>
        </authorList>
    </citation>
    <scope>NUCLEOTIDE SEQUENCE [LARGE SCALE GENOMIC DNA]</scope>
    <source>
        <strain evidence="6">L4</strain>
    </source>
</reference>
<gene>
    <name evidence="6" type="ORF">LP43_0321</name>
</gene>
<dbReference type="Pfam" id="PF03466">
    <property type="entry name" value="LysR_substrate"/>
    <property type="match status" value="1"/>
</dbReference>
<evidence type="ECO:0000256" key="2">
    <source>
        <dbReference type="ARBA" id="ARBA00023015"/>
    </source>
</evidence>
<keyword evidence="2" id="KW-0805">Transcription regulation</keyword>
<comment type="caution">
    <text evidence="6">The sequence shown here is derived from an EMBL/GenBank/DDBJ whole genome shotgun (WGS) entry which is preliminary data.</text>
</comment>
<dbReference type="EMBL" id="JRQD01000001">
    <property type="protein sequence ID" value="KGM07904.1"/>
    <property type="molecule type" value="Genomic_DNA"/>
</dbReference>
<dbReference type="InterPro" id="IPR000847">
    <property type="entry name" value="LysR_HTH_N"/>
</dbReference>